<evidence type="ECO:0000313" key="2">
    <source>
        <dbReference type="Proteomes" id="UP000004947"/>
    </source>
</evidence>
<name>A6DRE3_9BACT</name>
<dbReference type="AlphaFoldDB" id="A6DRE3"/>
<reference evidence="1 2" key="1">
    <citation type="journal article" date="2010" name="J. Bacteriol.">
        <title>Genome sequence of Lentisphaera araneosa HTCC2155T, the type species of the order Lentisphaerales in the phylum Lentisphaerae.</title>
        <authorList>
            <person name="Thrash J.C."/>
            <person name="Cho J.C."/>
            <person name="Vergin K.L."/>
            <person name="Morris R.M."/>
            <person name="Giovannoni S.J."/>
        </authorList>
    </citation>
    <scope>NUCLEOTIDE SEQUENCE [LARGE SCALE GENOMIC DNA]</scope>
    <source>
        <strain evidence="1 2">HTCC2155</strain>
    </source>
</reference>
<accession>A6DRE3</accession>
<dbReference type="Proteomes" id="UP000004947">
    <property type="component" value="Unassembled WGS sequence"/>
</dbReference>
<evidence type="ECO:0000313" key="1">
    <source>
        <dbReference type="EMBL" id="EDM25753.1"/>
    </source>
</evidence>
<protein>
    <submittedName>
        <fullName evidence="1">Uncharacterized protein</fullName>
    </submittedName>
</protein>
<dbReference type="EMBL" id="ABCK01000024">
    <property type="protein sequence ID" value="EDM25753.1"/>
    <property type="molecule type" value="Genomic_DNA"/>
</dbReference>
<keyword evidence="2" id="KW-1185">Reference proteome</keyword>
<sequence length="187" mass="21961">MSRFIRIKHCYEVKRFYELQELLVENEHAGRLSKHLIDDLWGNYKLPKLRNIDPHLVYVGTNSHDKYTSKYVCILRLGIWELDISLLDWHDVATDGLQIIAFENSSIFEKVLTQIKSNGTRKYFSEYETDLTKPARINFGDKSLFVETKLSANNVVELIRKTAEAFKYDNCEVFIDYPEEISVSETR</sequence>
<proteinExistence type="predicted"/>
<dbReference type="RefSeq" id="WP_007280415.1">
    <property type="nucleotide sequence ID" value="NZ_ABCK01000024.1"/>
</dbReference>
<comment type="caution">
    <text evidence="1">The sequence shown here is derived from an EMBL/GenBank/DDBJ whole genome shotgun (WGS) entry which is preliminary data.</text>
</comment>
<dbReference type="STRING" id="313628.LNTAR_15092"/>
<organism evidence="1 2">
    <name type="scientific">Lentisphaera araneosa HTCC2155</name>
    <dbReference type="NCBI Taxonomy" id="313628"/>
    <lineage>
        <taxon>Bacteria</taxon>
        <taxon>Pseudomonadati</taxon>
        <taxon>Lentisphaerota</taxon>
        <taxon>Lentisphaeria</taxon>
        <taxon>Lentisphaerales</taxon>
        <taxon>Lentisphaeraceae</taxon>
        <taxon>Lentisphaera</taxon>
    </lineage>
</organism>
<gene>
    <name evidence="1" type="ORF">LNTAR_15092</name>
</gene>